<evidence type="ECO:0000313" key="3">
    <source>
        <dbReference type="EMBL" id="RDI69013.1"/>
    </source>
</evidence>
<evidence type="ECO:0000313" key="4">
    <source>
        <dbReference type="Proteomes" id="UP000254869"/>
    </source>
</evidence>
<feature type="transmembrane region" description="Helical" evidence="1">
    <location>
        <begin position="59"/>
        <end position="79"/>
    </location>
</feature>
<name>A0A370IE76_9NOCA</name>
<reference evidence="3 4" key="1">
    <citation type="submission" date="2018-07" db="EMBL/GenBank/DDBJ databases">
        <title>Genomic Encyclopedia of Type Strains, Phase IV (KMG-IV): sequencing the most valuable type-strain genomes for metagenomic binning, comparative biology and taxonomic classification.</title>
        <authorList>
            <person name="Goeker M."/>
        </authorList>
    </citation>
    <scope>NUCLEOTIDE SEQUENCE [LARGE SCALE GENOMIC DNA]</scope>
    <source>
        <strain evidence="3 4">DSM 44290</strain>
    </source>
</reference>
<dbReference type="Proteomes" id="UP000254869">
    <property type="component" value="Unassembled WGS sequence"/>
</dbReference>
<dbReference type="PROSITE" id="PS51257">
    <property type="entry name" value="PROKAR_LIPOPROTEIN"/>
    <property type="match status" value="1"/>
</dbReference>
<feature type="transmembrane region" description="Helical" evidence="1">
    <location>
        <begin position="231"/>
        <end position="252"/>
    </location>
</feature>
<feature type="domain" description="DUF6286" evidence="2">
    <location>
        <begin position="68"/>
        <end position="167"/>
    </location>
</feature>
<comment type="caution">
    <text evidence="3">The sequence shown here is derived from an EMBL/GenBank/DDBJ whole genome shotgun (WGS) entry which is preliminary data.</text>
</comment>
<evidence type="ECO:0000259" key="2">
    <source>
        <dbReference type="Pfam" id="PF19803"/>
    </source>
</evidence>
<evidence type="ECO:0000256" key="1">
    <source>
        <dbReference type="SAM" id="Phobius"/>
    </source>
</evidence>
<keyword evidence="1" id="KW-0812">Transmembrane</keyword>
<keyword evidence="1" id="KW-1133">Transmembrane helix</keyword>
<dbReference type="Pfam" id="PF19803">
    <property type="entry name" value="DUF6286"/>
    <property type="match status" value="1"/>
</dbReference>
<keyword evidence="4" id="KW-1185">Reference proteome</keyword>
<protein>
    <recommendedName>
        <fullName evidence="2">DUF6286 domain-containing protein</fullName>
    </recommendedName>
</protein>
<proteinExistence type="predicted"/>
<dbReference type="InterPro" id="IPR046253">
    <property type="entry name" value="DUF6286"/>
</dbReference>
<organism evidence="3 4">
    <name type="scientific">Nocardia pseudobrasiliensis</name>
    <dbReference type="NCBI Taxonomy" id="45979"/>
    <lineage>
        <taxon>Bacteria</taxon>
        <taxon>Bacillati</taxon>
        <taxon>Actinomycetota</taxon>
        <taxon>Actinomycetes</taxon>
        <taxon>Mycobacteriales</taxon>
        <taxon>Nocardiaceae</taxon>
        <taxon>Nocardia</taxon>
    </lineage>
</organism>
<sequence length="362" mass="38492">MRRSPRRVIPAVLVALVLLAACVAVVVSLIQRLTGATEFISYDGVMNRLHEISWADSRGLAAGLAGAAAGLVLLGLAVLPGRSILVPLVAEDEIAAGVGRRGLDEALRAAAQSVEGVRSARVRLHRKRVRITAKAAHTHPPELPDAVRTAVDERLGRIGPCASSRLSTVLHGFAAESATDRNRPARLNRVVLGVIGAILLIVGGYALLAHYDRLGWVDPDAPLPAAGPPPVWAQWLIVAVAAALGIACVRWVSLQINRLPTPTRWRARPAVEDTVTLDSATAAMPVVADIETYAGVHTASAWLLGPGVAPQLHLVVTTTPEADVIALRQRILTHALPRLRQALEVDAVPVTMELHLADRPER</sequence>
<dbReference type="EMBL" id="QQBC01000001">
    <property type="protein sequence ID" value="RDI69013.1"/>
    <property type="molecule type" value="Genomic_DNA"/>
</dbReference>
<accession>A0A370IE76</accession>
<gene>
    <name evidence="3" type="ORF">DFR76_101550</name>
</gene>
<dbReference type="AlphaFoldDB" id="A0A370IE76"/>
<dbReference type="STRING" id="1210086.GCA_001613105_00404"/>
<dbReference type="RefSeq" id="WP_245996914.1">
    <property type="nucleotide sequence ID" value="NZ_QQBC01000001.1"/>
</dbReference>
<keyword evidence="1" id="KW-0472">Membrane</keyword>
<feature type="transmembrane region" description="Helical" evidence="1">
    <location>
        <begin position="190"/>
        <end position="211"/>
    </location>
</feature>